<dbReference type="Pfam" id="PF00291">
    <property type="entry name" value="PALP"/>
    <property type="match status" value="1"/>
</dbReference>
<dbReference type="KEGG" id="tao:THIAE_03395"/>
<dbReference type="eggNOG" id="COG2515">
    <property type="taxonomic scope" value="Bacteria"/>
</dbReference>
<feature type="modified residue" description="N6-(pyridoxal phosphate)lysine" evidence="5">
    <location>
        <position position="50"/>
    </location>
</feature>
<dbReference type="EMBL" id="CP007030">
    <property type="protein sequence ID" value="AHF00954.1"/>
    <property type="molecule type" value="Genomic_DNA"/>
</dbReference>
<keyword evidence="8" id="KW-1185">Reference proteome</keyword>
<evidence type="ECO:0000313" key="7">
    <source>
        <dbReference type="EMBL" id="AHF00954.1"/>
    </source>
</evidence>
<dbReference type="SUPFAM" id="SSF53686">
    <property type="entry name" value="Tryptophan synthase beta subunit-like PLP-dependent enzymes"/>
    <property type="match status" value="1"/>
</dbReference>
<dbReference type="InterPro" id="IPR027278">
    <property type="entry name" value="ACCD_DCysDesulf"/>
</dbReference>
<dbReference type="PIRSF" id="PIRSF006278">
    <property type="entry name" value="ACCD_DCysDesulf"/>
    <property type="match status" value="1"/>
</dbReference>
<dbReference type="HOGENOM" id="CLU_048897_0_0_6"/>
<proteinExistence type="inferred from homology"/>
<dbReference type="Proteomes" id="UP000005380">
    <property type="component" value="Chromosome"/>
</dbReference>
<dbReference type="InterPro" id="IPR001926">
    <property type="entry name" value="TrpB-like_PALP"/>
</dbReference>
<dbReference type="STRING" id="717772.THIAE_03395"/>
<gene>
    <name evidence="7" type="ORF">THIAE_03395</name>
</gene>
<evidence type="ECO:0000256" key="3">
    <source>
        <dbReference type="ARBA" id="ARBA00022898"/>
    </source>
</evidence>
<evidence type="ECO:0000313" key="8">
    <source>
        <dbReference type="Proteomes" id="UP000005380"/>
    </source>
</evidence>
<dbReference type="InterPro" id="IPR036052">
    <property type="entry name" value="TrpB-like_PALP_sf"/>
</dbReference>
<evidence type="ECO:0000259" key="6">
    <source>
        <dbReference type="Pfam" id="PF00291"/>
    </source>
</evidence>
<name>W0DVD4_9GAMM</name>
<accession>W0DVD4</accession>
<dbReference type="InParanoid" id="W0DVD4"/>
<comment type="similarity">
    <text evidence="2">Belongs to the ACC deaminase/D-cysteine desulfhydrase family.</text>
</comment>
<comment type="cofactor">
    <cofactor evidence="1">
        <name>pyridoxal 5'-phosphate</name>
        <dbReference type="ChEBI" id="CHEBI:597326"/>
    </cofactor>
</comment>
<organism evidence="7 8">
    <name type="scientific">Thiomicrospira aerophila AL3</name>
    <dbReference type="NCBI Taxonomy" id="717772"/>
    <lineage>
        <taxon>Bacteria</taxon>
        <taxon>Pseudomonadati</taxon>
        <taxon>Pseudomonadota</taxon>
        <taxon>Gammaproteobacteria</taxon>
        <taxon>Thiotrichales</taxon>
        <taxon>Piscirickettsiaceae</taxon>
        <taxon>Thiomicrospira</taxon>
    </lineage>
</organism>
<feature type="domain" description="Tryptophan synthase beta chain-like PALP" evidence="6">
    <location>
        <begin position="14"/>
        <end position="303"/>
    </location>
</feature>
<dbReference type="Gene3D" id="3.40.50.1100">
    <property type="match status" value="2"/>
</dbReference>
<dbReference type="PANTHER" id="PTHR43780:SF2">
    <property type="entry name" value="1-AMINOCYCLOPROPANE-1-CARBOXYLATE DEAMINASE-RELATED"/>
    <property type="match status" value="1"/>
</dbReference>
<evidence type="ECO:0000256" key="2">
    <source>
        <dbReference type="ARBA" id="ARBA00008639"/>
    </source>
</evidence>
<reference evidence="7 8" key="1">
    <citation type="submission" date="2013-12" db="EMBL/GenBank/DDBJ databases">
        <authorList>
            <consortium name="DOE Joint Genome Institute"/>
            <person name="Kappler U."/>
            <person name="Huntemann M."/>
            <person name="Han J."/>
            <person name="Chen A."/>
            <person name="Kyrpides N."/>
            <person name="Mavromatis K."/>
            <person name="Markowitz V."/>
            <person name="Palaniappan K."/>
            <person name="Ivanova N."/>
            <person name="Schaumberg A."/>
            <person name="Pati A."/>
            <person name="Liolios K."/>
            <person name="Nordberg H.P."/>
            <person name="Cantor M.N."/>
            <person name="Hua S.X."/>
            <person name="Woyke T."/>
        </authorList>
    </citation>
    <scope>NUCLEOTIDE SEQUENCE [LARGE SCALE GENOMIC DNA]</scope>
    <source>
        <strain evidence="8">AL2</strain>
    </source>
</reference>
<evidence type="ECO:0000256" key="1">
    <source>
        <dbReference type="ARBA" id="ARBA00001933"/>
    </source>
</evidence>
<dbReference type="AlphaFoldDB" id="W0DVD4"/>
<protein>
    <submittedName>
        <fullName evidence="7">D-cysteine desulfhydrase</fullName>
    </submittedName>
</protein>
<keyword evidence="3 5" id="KW-0663">Pyridoxal phosphate</keyword>
<dbReference type="OrthoDB" id="9801249at2"/>
<evidence type="ECO:0000256" key="4">
    <source>
        <dbReference type="PIRSR" id="PIRSR006278-1"/>
    </source>
</evidence>
<feature type="active site" description="Nucleophile" evidence="4">
    <location>
        <position position="77"/>
    </location>
</feature>
<dbReference type="PANTHER" id="PTHR43780">
    <property type="entry name" value="1-AMINOCYCLOPROPANE-1-CARBOXYLATE DEAMINASE-RELATED"/>
    <property type="match status" value="1"/>
</dbReference>
<evidence type="ECO:0000256" key="5">
    <source>
        <dbReference type="PIRSR" id="PIRSR006278-2"/>
    </source>
</evidence>
<dbReference type="GO" id="GO:0019148">
    <property type="term" value="F:D-cysteine desulfhydrase activity"/>
    <property type="evidence" value="ECO:0007669"/>
    <property type="project" value="TreeGrafter"/>
</dbReference>
<dbReference type="FunCoup" id="W0DVD4">
    <property type="interactions" value="301"/>
</dbReference>
<sequence>MYQTPFSLKQVLTQPRMTPLQPVTWSSLGPHQQAWIKRDDLNHPLIQGNKWHKLRHNILAAQQAGFAGLLTFGGAYSNHIAATAAAAAACNMKSVGIIRGDELAQHQAWSTTLIHAAQLGMAFKFVSRQQYRCRHDADWLAQLQSQYPDYYCIPEGGSNALAVSAMRDVIQQINQQCPDWTHLLCAVGTGATLAGLAKAAPEKQIWGIASLKQADYLMPQIAAWIGQQQTNWQLLSQAGKVAFHGGGYGKTTPDIIATQQLFEQAHQLQLDPIYTAKLIHAFDTLLQQACFPEYSKIILYHSGGLQGRAAGSN</sequence>